<accession>A0A7Y7Y6N5</accession>
<proteinExistence type="predicted"/>
<reference evidence="1 2" key="1">
    <citation type="submission" date="2020-04" db="EMBL/GenBank/DDBJ databases">
        <title>Molecular characterization of pseudomonads from Agaricus bisporus reveal novel blotch 2 pathogens in Western Europe.</title>
        <authorList>
            <person name="Taparia T."/>
            <person name="Krijger M."/>
            <person name="Haynes E."/>
            <person name="Elpinstone J.G."/>
            <person name="Noble R."/>
            <person name="Van Der Wolf J."/>
        </authorList>
    </citation>
    <scope>NUCLEOTIDE SEQUENCE [LARGE SCALE GENOMIC DNA]</scope>
    <source>
        <strain evidence="1 2">IPO3738</strain>
    </source>
</reference>
<dbReference type="EMBL" id="JACAQE010000064">
    <property type="protein sequence ID" value="NWC18797.1"/>
    <property type="molecule type" value="Genomic_DNA"/>
</dbReference>
<evidence type="ECO:0000313" key="2">
    <source>
        <dbReference type="Proteomes" id="UP000517547"/>
    </source>
</evidence>
<dbReference type="GO" id="GO:0003723">
    <property type="term" value="F:RNA binding"/>
    <property type="evidence" value="ECO:0007669"/>
    <property type="project" value="InterPro"/>
</dbReference>
<gene>
    <name evidence="1" type="ORF">HX845_34530</name>
</gene>
<dbReference type="AlphaFoldDB" id="A0A7Y7Y6N5"/>
<comment type="caution">
    <text evidence="1">The sequence shown here is derived from an EMBL/GenBank/DDBJ whole genome shotgun (WGS) entry which is preliminary data.</text>
</comment>
<dbReference type="Gene3D" id="3.10.290.10">
    <property type="entry name" value="RNA-binding S4 domain"/>
    <property type="match status" value="1"/>
</dbReference>
<sequence>MTDPIRLSKRLIELVGCSRREAELFIEGGWV</sequence>
<evidence type="ECO:0000313" key="1">
    <source>
        <dbReference type="EMBL" id="NWC18797.1"/>
    </source>
</evidence>
<organism evidence="1 2">
    <name type="scientific">Pseudomonas gingeri</name>
    <dbReference type="NCBI Taxonomy" id="117681"/>
    <lineage>
        <taxon>Bacteria</taxon>
        <taxon>Pseudomonadati</taxon>
        <taxon>Pseudomonadota</taxon>
        <taxon>Gammaproteobacteria</taxon>
        <taxon>Pseudomonadales</taxon>
        <taxon>Pseudomonadaceae</taxon>
        <taxon>Pseudomonas</taxon>
    </lineage>
</organism>
<dbReference type="SUPFAM" id="SSF55174">
    <property type="entry name" value="Alpha-L RNA-binding motif"/>
    <property type="match status" value="1"/>
</dbReference>
<dbReference type="InterPro" id="IPR036986">
    <property type="entry name" value="S4_RNA-bd_sf"/>
</dbReference>
<protein>
    <submittedName>
        <fullName evidence="1">RNA-binding protein</fullName>
    </submittedName>
</protein>
<feature type="non-terminal residue" evidence="1">
    <location>
        <position position="31"/>
    </location>
</feature>
<dbReference type="Proteomes" id="UP000517547">
    <property type="component" value="Unassembled WGS sequence"/>
</dbReference>
<name>A0A7Y7Y6N5_9PSED</name>